<dbReference type="InterPro" id="IPR011989">
    <property type="entry name" value="ARM-like"/>
</dbReference>
<dbReference type="PANTHER" id="PTHR15245:SF20">
    <property type="entry name" value="SYMPLEKIN"/>
    <property type="match status" value="1"/>
</dbReference>
<keyword evidence="3" id="KW-0539">Nucleus</keyword>
<dbReference type="Pfam" id="PF11935">
    <property type="entry name" value="SYMPK_PTA1_N"/>
    <property type="match status" value="1"/>
</dbReference>
<reference evidence="6" key="1">
    <citation type="submission" date="2021-08" db="EMBL/GenBank/DDBJ databases">
        <title>Global Aspergillus fumigatus from environmental and clinical sources.</title>
        <authorList>
            <person name="Barber A."/>
            <person name="Sae-Ong T."/>
        </authorList>
    </citation>
    <scope>NUCLEOTIDE SEQUENCE</scope>
    <source>
        <strain evidence="6">NRZ-2016-071</strain>
    </source>
</reference>
<dbReference type="InterPro" id="IPR032460">
    <property type="entry name" value="Symplekin/Pta1_N"/>
</dbReference>
<dbReference type="Proteomes" id="UP000813423">
    <property type="component" value="Unassembled WGS sequence"/>
</dbReference>
<organism evidence="6 7">
    <name type="scientific">Aspergillus fumigatus</name>
    <name type="common">Neosartorya fumigata</name>
    <dbReference type="NCBI Taxonomy" id="746128"/>
    <lineage>
        <taxon>Eukaryota</taxon>
        <taxon>Fungi</taxon>
        <taxon>Dikarya</taxon>
        <taxon>Ascomycota</taxon>
        <taxon>Pezizomycotina</taxon>
        <taxon>Eurotiomycetes</taxon>
        <taxon>Eurotiomycetidae</taxon>
        <taxon>Eurotiales</taxon>
        <taxon>Aspergillaceae</taxon>
        <taxon>Aspergillus</taxon>
        <taxon>Aspergillus subgen. Fumigati</taxon>
    </lineage>
</organism>
<accession>A0A229YB33</accession>
<evidence type="ECO:0000256" key="3">
    <source>
        <dbReference type="ARBA" id="ARBA00023242"/>
    </source>
</evidence>
<comment type="subcellular location">
    <subcellularLocation>
        <location evidence="1">Nucleus</location>
    </subcellularLocation>
</comment>
<feature type="compositionally biased region" description="Low complexity" evidence="4">
    <location>
        <begin position="748"/>
        <end position="763"/>
    </location>
</feature>
<keyword evidence="2" id="KW-0507">mRNA processing</keyword>
<dbReference type="EMBL" id="JAIBSC010000039">
    <property type="protein sequence ID" value="KAH1905777.1"/>
    <property type="molecule type" value="Genomic_DNA"/>
</dbReference>
<gene>
    <name evidence="6" type="ORF">KXV57_005648</name>
</gene>
<evidence type="ECO:0000259" key="5">
    <source>
        <dbReference type="Pfam" id="PF11935"/>
    </source>
</evidence>
<dbReference type="GO" id="GO:0005847">
    <property type="term" value="C:mRNA cleavage and polyadenylation specificity factor complex"/>
    <property type="evidence" value="ECO:0007669"/>
    <property type="project" value="TreeGrafter"/>
</dbReference>
<dbReference type="GO" id="GO:0006397">
    <property type="term" value="P:mRNA processing"/>
    <property type="evidence" value="ECO:0007669"/>
    <property type="project" value="UniProtKB-KW"/>
</dbReference>
<dbReference type="PANTHER" id="PTHR15245">
    <property type="entry name" value="SYMPLEKIN-RELATED"/>
    <property type="match status" value="1"/>
</dbReference>
<sequence length="773" mass="85993">MSETAANHLADQVAQLNAARNLVLGDAAFYPQIVNGIIPIIGAHARLELRRWGAEFLAETFASPALATAQKEQLAGRVLQTIREIIELPEGDTPVLKHIVQIAASLYPLAFRHIINHPEDSALWENMMAVKQDILRKWDSSPYPVKVCCIKFVQRVVQVQTHGPIADPRRPEHNETSLAIVPKNHSILALPHLEAEASGLLDRLLSVFQEDASDPLLVNATLNCLAVLIRNRQSVGNKIINAVLNFYPAKQVRSPLTPAIRIGVKSMERTARALFVNILKKNPSHPLAGKMQHHMERLMQSRLETIDDASKKRGLPFEPTDGLDNAKRARLDAETPPLIKIPPLPPGPVSYAQLYTLTEDSGLSSFDVKQLPPDLLVKIAVPVLARVDPSALMQAVEGVRARYQTLTRQQAAKPQVVVPEDEDDDYEPEYQPTDVAVAAAPQADVVSADMAELQPDLVSLGPFVLPQPPPLTEEEAADIGRSAVGRVFEMLTSAAMAPNPTKGKAQQHLGFSRLAGSTFDRDAWVTLLTRLATRAPATLEVDDKKTESDPRARKTPAISNFIRESLYRYILEDFRARVNVGIMWLNEEWYNDRIQMKFAATQRTEEDEASIPLHYDQWVLRLLDGFLPYLDSRDTKIFIRFLSEIPEVTIPITKRVSSLAKDPERINLCVQSLLYLVMFRPPAREMCLNALEDVYNTYEESRLIAGKILAKWRPHVVEQQQQQQQQEQSEQQEQISLASRSVPAESTAPPADDGSAPAPADSSIQPQVSASET</sequence>
<dbReference type="InterPro" id="IPR021850">
    <property type="entry name" value="Symplekin/Pta1"/>
</dbReference>
<feature type="compositionally biased region" description="Polar residues" evidence="4">
    <location>
        <begin position="764"/>
        <end position="773"/>
    </location>
</feature>
<evidence type="ECO:0000256" key="2">
    <source>
        <dbReference type="ARBA" id="ARBA00022664"/>
    </source>
</evidence>
<proteinExistence type="predicted"/>
<feature type="compositionally biased region" description="Low complexity" evidence="4">
    <location>
        <begin position="720"/>
        <end position="734"/>
    </location>
</feature>
<dbReference type="Gene3D" id="1.25.10.10">
    <property type="entry name" value="Leucine-rich Repeat Variant"/>
    <property type="match status" value="1"/>
</dbReference>
<evidence type="ECO:0000313" key="6">
    <source>
        <dbReference type="EMBL" id="KAH1905777.1"/>
    </source>
</evidence>
<feature type="domain" description="Symplekin/Pta1 N-terminal" evidence="5">
    <location>
        <begin position="92"/>
        <end position="312"/>
    </location>
</feature>
<evidence type="ECO:0000256" key="4">
    <source>
        <dbReference type="SAM" id="MobiDB-lite"/>
    </source>
</evidence>
<feature type="region of interest" description="Disordered" evidence="4">
    <location>
        <begin position="720"/>
        <end position="773"/>
    </location>
</feature>
<dbReference type="AlphaFoldDB" id="A0A229YB33"/>
<comment type="caution">
    <text evidence="6">The sequence shown here is derived from an EMBL/GenBank/DDBJ whole genome shotgun (WGS) entry which is preliminary data.</text>
</comment>
<evidence type="ECO:0000256" key="1">
    <source>
        <dbReference type="ARBA" id="ARBA00004123"/>
    </source>
</evidence>
<protein>
    <recommendedName>
        <fullName evidence="5">Symplekin/Pta1 N-terminal domain-containing protein</fullName>
    </recommendedName>
</protein>
<name>A0A229YB33_ASPFM</name>
<evidence type="ECO:0000313" key="7">
    <source>
        <dbReference type="Proteomes" id="UP000813423"/>
    </source>
</evidence>